<protein>
    <submittedName>
        <fullName evidence="2">Uncharacterized protein</fullName>
    </submittedName>
</protein>
<accession>A0A6U4VSC3</accession>
<sequence>MEEGDLARRGLLGLGALGGIILVDTQFEEWVEGWEDASDELKDEDVKPLITFPNFPGMNQGGDELEDPGDDGDDKKLIDGVGKVVGGTVSAVSTVAPMVWKGVEIGVNDVVVPTAKFTADVVIPEAKKAADVLVPGAQKLAKETSTTLKPLVDEAIKEAAPIVEPALDSAKQQISNTIDTVVKPAVSGAGTNLENTLAPTLQVVQKAVSDGVSTASELEDDIQNIAEATGRAVEPALPVLRVAGGAAAGIAKGTISVASSAVESYQEGGGQEIVKDAVQATAATATPVLREVWSLAVEWVPVGLAKAKAVGGEAWNWATVKWPVVWDQLRSKAATPSPDWKPPVL</sequence>
<evidence type="ECO:0000313" key="2">
    <source>
        <dbReference type="EMBL" id="CAD8958518.1"/>
    </source>
</evidence>
<reference evidence="2" key="1">
    <citation type="submission" date="2021-01" db="EMBL/GenBank/DDBJ databases">
        <authorList>
            <person name="Corre E."/>
            <person name="Pelletier E."/>
            <person name="Niang G."/>
            <person name="Scheremetjew M."/>
            <person name="Finn R."/>
            <person name="Kale V."/>
            <person name="Holt S."/>
            <person name="Cochrane G."/>
            <person name="Meng A."/>
            <person name="Brown T."/>
            <person name="Cohen L."/>
        </authorList>
    </citation>
    <scope>NUCLEOTIDE SEQUENCE</scope>
    <source>
        <strain evidence="2">CCMP644</strain>
    </source>
</reference>
<feature type="compositionally biased region" description="Acidic residues" evidence="1">
    <location>
        <begin position="63"/>
        <end position="72"/>
    </location>
</feature>
<dbReference type="EMBL" id="HBFX01021442">
    <property type="protein sequence ID" value="CAD8958518.1"/>
    <property type="molecule type" value="Transcribed_RNA"/>
</dbReference>
<proteinExistence type="predicted"/>
<organism evidence="2">
    <name type="scientific">Hemiselmis andersenii</name>
    <name type="common">Cryptophyte alga</name>
    <dbReference type="NCBI Taxonomy" id="464988"/>
    <lineage>
        <taxon>Eukaryota</taxon>
        <taxon>Cryptophyceae</taxon>
        <taxon>Cryptomonadales</taxon>
        <taxon>Hemiselmidaceae</taxon>
        <taxon>Hemiselmis</taxon>
    </lineage>
</organism>
<evidence type="ECO:0000256" key="1">
    <source>
        <dbReference type="SAM" id="MobiDB-lite"/>
    </source>
</evidence>
<dbReference type="AlphaFoldDB" id="A0A6U4VSC3"/>
<gene>
    <name evidence="2" type="ORF">HAND00432_LOCUS13057</name>
</gene>
<feature type="region of interest" description="Disordered" evidence="1">
    <location>
        <begin position="53"/>
        <end position="73"/>
    </location>
</feature>
<name>A0A6U4VSC3_HEMAN</name>